<dbReference type="Proteomes" id="UP000254877">
    <property type="component" value="Unassembled WGS sequence"/>
</dbReference>
<protein>
    <submittedName>
        <fullName evidence="1">Uncharacterized protein</fullName>
    </submittedName>
</protein>
<dbReference type="EMBL" id="UGAB01000002">
    <property type="protein sequence ID" value="STF44523.1"/>
    <property type="molecule type" value="Genomic_DNA"/>
</dbReference>
<evidence type="ECO:0000313" key="1">
    <source>
        <dbReference type="EMBL" id="STF44523.1"/>
    </source>
</evidence>
<accession>A0A376LJU7</accession>
<dbReference type="AlphaFoldDB" id="A0A376LJU7"/>
<reference evidence="1 2" key="1">
    <citation type="submission" date="2018-06" db="EMBL/GenBank/DDBJ databases">
        <authorList>
            <consortium name="Pathogen Informatics"/>
            <person name="Doyle S."/>
        </authorList>
    </citation>
    <scope>NUCLEOTIDE SEQUENCE [LARGE SCALE GENOMIC DNA]</scope>
    <source>
        <strain evidence="1 2">NCTC7928</strain>
    </source>
</reference>
<gene>
    <name evidence="1" type="ORF">NCTC7928_05255</name>
</gene>
<name>A0A376LJU7_ECOLX</name>
<organism evidence="1 2">
    <name type="scientific">Escherichia coli</name>
    <dbReference type="NCBI Taxonomy" id="562"/>
    <lineage>
        <taxon>Bacteria</taxon>
        <taxon>Pseudomonadati</taxon>
        <taxon>Pseudomonadota</taxon>
        <taxon>Gammaproteobacteria</taxon>
        <taxon>Enterobacterales</taxon>
        <taxon>Enterobacteriaceae</taxon>
        <taxon>Escherichia</taxon>
    </lineage>
</organism>
<evidence type="ECO:0000313" key="2">
    <source>
        <dbReference type="Proteomes" id="UP000254877"/>
    </source>
</evidence>
<sequence length="61" mass="6718">MLIILVVDFKEFTKTSFVSKLKAHPGKVHIAIVVGTRNVGHLKRRGPYPTEANGSRTGRGM</sequence>
<proteinExistence type="predicted"/>